<sequence>MTDITITIPDAKLALLLDAIANQYGWDPAGELTKAQFAKQVTFGWWKGIVRTDLANTQHDAGAVIVDAEMGTW</sequence>
<accession>A0A0F9U2A5</accession>
<protein>
    <submittedName>
        <fullName evidence="1">Uncharacterized protein</fullName>
    </submittedName>
</protein>
<reference evidence="1" key="1">
    <citation type="journal article" date="2015" name="Nature">
        <title>Complex archaea that bridge the gap between prokaryotes and eukaryotes.</title>
        <authorList>
            <person name="Spang A."/>
            <person name="Saw J.H."/>
            <person name="Jorgensen S.L."/>
            <person name="Zaremba-Niedzwiedzka K."/>
            <person name="Martijn J."/>
            <person name="Lind A.E."/>
            <person name="van Eijk R."/>
            <person name="Schleper C."/>
            <person name="Guy L."/>
            <person name="Ettema T.J."/>
        </authorList>
    </citation>
    <scope>NUCLEOTIDE SEQUENCE</scope>
</reference>
<dbReference type="EMBL" id="LAZR01000155">
    <property type="protein sequence ID" value="KKN85709.1"/>
    <property type="molecule type" value="Genomic_DNA"/>
</dbReference>
<proteinExistence type="predicted"/>
<evidence type="ECO:0000313" key="1">
    <source>
        <dbReference type="EMBL" id="KKN85709.1"/>
    </source>
</evidence>
<gene>
    <name evidence="1" type="ORF">LCGC14_0275140</name>
</gene>
<name>A0A0F9U2A5_9ZZZZ</name>
<organism evidence="1">
    <name type="scientific">marine sediment metagenome</name>
    <dbReference type="NCBI Taxonomy" id="412755"/>
    <lineage>
        <taxon>unclassified sequences</taxon>
        <taxon>metagenomes</taxon>
        <taxon>ecological metagenomes</taxon>
    </lineage>
</organism>
<comment type="caution">
    <text evidence="1">The sequence shown here is derived from an EMBL/GenBank/DDBJ whole genome shotgun (WGS) entry which is preliminary data.</text>
</comment>
<dbReference type="AlphaFoldDB" id="A0A0F9U2A5"/>